<keyword evidence="2" id="KW-0378">Hydrolase</keyword>
<dbReference type="PANTHER" id="PTHR10587:SF133">
    <property type="entry name" value="CHITIN DEACETYLASE 1-RELATED"/>
    <property type="match status" value="1"/>
</dbReference>
<sequence length="266" mass="29113">MRLISMLGFLTVIVLTCLVVDYFQVLRRPARLGLGLAVICIVAGVILVLNAVLPDSQFYGAVFSEQNTLDKVVALTFDDGPNPSYTGQLLDILRDNGVHATFFLIGRHVAEAPELVSRIAAEGHQIGNHTYNHLDLLKLDRKAVEAEIDKTNEVIAAITGSKPVLIRPPHGFRDAAVLGIIRNRGMVPVEWSVASRDWTNPGVAIIVRRTVQQVKSGSIILLHDGAGDVSRAQTIEATRRIIQELKGRGYRFVTVGELLAMGENKH</sequence>
<gene>
    <name evidence="5" type="ORF">SAMN02745170_00468</name>
</gene>
<dbReference type="Proteomes" id="UP000322917">
    <property type="component" value="Unassembled WGS sequence"/>
</dbReference>
<dbReference type="InterPro" id="IPR002509">
    <property type="entry name" value="NODB_dom"/>
</dbReference>
<dbReference type="EMBL" id="FQZD01000005">
    <property type="protein sequence ID" value="SHI50469.1"/>
    <property type="molecule type" value="Genomic_DNA"/>
</dbReference>
<feature type="transmembrane region" description="Helical" evidence="3">
    <location>
        <begin position="6"/>
        <end position="25"/>
    </location>
</feature>
<keyword evidence="3" id="KW-0472">Membrane</keyword>
<dbReference type="Pfam" id="PF01522">
    <property type="entry name" value="Polysacc_deac_1"/>
    <property type="match status" value="1"/>
</dbReference>
<evidence type="ECO:0000256" key="1">
    <source>
        <dbReference type="ARBA" id="ARBA00022723"/>
    </source>
</evidence>
<evidence type="ECO:0000313" key="5">
    <source>
        <dbReference type="EMBL" id="SHI50469.1"/>
    </source>
</evidence>
<evidence type="ECO:0000256" key="2">
    <source>
        <dbReference type="ARBA" id="ARBA00022801"/>
    </source>
</evidence>
<dbReference type="SUPFAM" id="SSF88713">
    <property type="entry name" value="Glycoside hydrolase/deacetylase"/>
    <property type="match status" value="1"/>
</dbReference>
<keyword evidence="3" id="KW-1133">Transmembrane helix</keyword>
<name>A0A1M6BNZ2_9FIRM</name>
<keyword evidence="6" id="KW-1185">Reference proteome</keyword>
<keyword evidence="1" id="KW-0479">Metal-binding</keyword>
<dbReference type="GO" id="GO:0005975">
    <property type="term" value="P:carbohydrate metabolic process"/>
    <property type="evidence" value="ECO:0007669"/>
    <property type="project" value="InterPro"/>
</dbReference>
<dbReference type="InterPro" id="IPR050248">
    <property type="entry name" value="Polysacc_deacetylase_ArnD"/>
</dbReference>
<dbReference type="GO" id="GO:0046872">
    <property type="term" value="F:metal ion binding"/>
    <property type="evidence" value="ECO:0007669"/>
    <property type="project" value="UniProtKB-KW"/>
</dbReference>
<dbReference type="PANTHER" id="PTHR10587">
    <property type="entry name" value="GLYCOSYL TRANSFERASE-RELATED"/>
    <property type="match status" value="1"/>
</dbReference>
<evidence type="ECO:0000313" key="6">
    <source>
        <dbReference type="Proteomes" id="UP000322917"/>
    </source>
</evidence>
<feature type="transmembrane region" description="Helical" evidence="3">
    <location>
        <begin position="32"/>
        <end position="53"/>
    </location>
</feature>
<evidence type="ECO:0000259" key="4">
    <source>
        <dbReference type="PROSITE" id="PS51677"/>
    </source>
</evidence>
<feature type="domain" description="NodB homology" evidence="4">
    <location>
        <begin position="71"/>
        <end position="253"/>
    </location>
</feature>
<dbReference type="PROSITE" id="PS51677">
    <property type="entry name" value="NODB"/>
    <property type="match status" value="1"/>
</dbReference>
<protein>
    <submittedName>
        <fullName evidence="5">Polysaccharide deacetylase family sporulation protein PdaB</fullName>
    </submittedName>
</protein>
<dbReference type="AlphaFoldDB" id="A0A1M6BNZ2"/>
<evidence type="ECO:0000256" key="3">
    <source>
        <dbReference type="SAM" id="Phobius"/>
    </source>
</evidence>
<dbReference type="CDD" id="cd10917">
    <property type="entry name" value="CE4_NodB_like_6s_7s"/>
    <property type="match status" value="1"/>
</dbReference>
<keyword evidence="3" id="KW-0812">Transmembrane</keyword>
<dbReference type="InterPro" id="IPR011330">
    <property type="entry name" value="Glyco_hydro/deAcase_b/a-brl"/>
</dbReference>
<organism evidence="5 6">
    <name type="scientific">Propionispora hippei DSM 15287</name>
    <dbReference type="NCBI Taxonomy" id="1123003"/>
    <lineage>
        <taxon>Bacteria</taxon>
        <taxon>Bacillati</taxon>
        <taxon>Bacillota</taxon>
        <taxon>Negativicutes</taxon>
        <taxon>Selenomonadales</taxon>
        <taxon>Sporomusaceae</taxon>
        <taxon>Propionispora</taxon>
    </lineage>
</organism>
<proteinExistence type="predicted"/>
<dbReference type="Gene3D" id="3.20.20.370">
    <property type="entry name" value="Glycoside hydrolase/deacetylase"/>
    <property type="match status" value="1"/>
</dbReference>
<reference evidence="5 6" key="1">
    <citation type="submission" date="2016-11" db="EMBL/GenBank/DDBJ databases">
        <authorList>
            <person name="Varghese N."/>
            <person name="Submissions S."/>
        </authorList>
    </citation>
    <scope>NUCLEOTIDE SEQUENCE [LARGE SCALE GENOMIC DNA]</scope>
    <source>
        <strain evidence="5 6">DSM 15287</strain>
    </source>
</reference>
<dbReference type="GO" id="GO:0016020">
    <property type="term" value="C:membrane"/>
    <property type="evidence" value="ECO:0007669"/>
    <property type="project" value="TreeGrafter"/>
</dbReference>
<accession>A0A1M6BNZ2</accession>
<dbReference type="GO" id="GO:0016810">
    <property type="term" value="F:hydrolase activity, acting on carbon-nitrogen (but not peptide) bonds"/>
    <property type="evidence" value="ECO:0007669"/>
    <property type="project" value="InterPro"/>
</dbReference>